<dbReference type="PANTHER" id="PTHR32341">
    <property type="entry name" value="INTERFERON-INDUCIBLE GTPASE"/>
    <property type="match status" value="1"/>
</dbReference>
<evidence type="ECO:0000256" key="3">
    <source>
        <dbReference type="ARBA" id="ARBA00022801"/>
    </source>
</evidence>
<name>A0ABN9UW60_9DINO</name>
<keyword evidence="5" id="KW-0175">Coiled coil</keyword>
<evidence type="ECO:0000259" key="7">
    <source>
        <dbReference type="PROSITE" id="PS51716"/>
    </source>
</evidence>
<reference evidence="8" key="1">
    <citation type="submission" date="2023-10" db="EMBL/GenBank/DDBJ databases">
        <authorList>
            <person name="Chen Y."/>
            <person name="Shah S."/>
            <person name="Dougan E. K."/>
            <person name="Thang M."/>
            <person name="Chan C."/>
        </authorList>
    </citation>
    <scope>NUCLEOTIDE SEQUENCE [LARGE SCALE GENOMIC DNA]</scope>
</reference>
<evidence type="ECO:0000256" key="2">
    <source>
        <dbReference type="ARBA" id="ARBA00022741"/>
    </source>
</evidence>
<dbReference type="EMBL" id="CAUYUJ010016354">
    <property type="protein sequence ID" value="CAK0864316.1"/>
    <property type="molecule type" value="Genomic_DNA"/>
</dbReference>
<feature type="compositionally biased region" description="Basic residues" evidence="6">
    <location>
        <begin position="10"/>
        <end position="21"/>
    </location>
</feature>
<dbReference type="SUPFAM" id="SSF52540">
    <property type="entry name" value="P-loop containing nucleoside triphosphate hydrolases"/>
    <property type="match status" value="1"/>
</dbReference>
<dbReference type="InterPro" id="IPR030385">
    <property type="entry name" value="G_IRG_dom"/>
</dbReference>
<keyword evidence="9" id="KW-1185">Reference proteome</keyword>
<evidence type="ECO:0000256" key="6">
    <source>
        <dbReference type="SAM" id="MobiDB-lite"/>
    </source>
</evidence>
<dbReference type="InterPro" id="IPR027417">
    <property type="entry name" value="P-loop_NTPase"/>
</dbReference>
<evidence type="ECO:0000256" key="4">
    <source>
        <dbReference type="ARBA" id="ARBA00023134"/>
    </source>
</evidence>
<comment type="caution">
    <text evidence="8">The sequence shown here is derived from an EMBL/GenBank/DDBJ whole genome shotgun (WGS) entry which is preliminary data.</text>
</comment>
<protein>
    <recommendedName>
        <fullName evidence="7">IRG-type G domain-containing protein</fullName>
    </recommendedName>
</protein>
<evidence type="ECO:0000313" key="9">
    <source>
        <dbReference type="Proteomes" id="UP001189429"/>
    </source>
</evidence>
<dbReference type="InterPro" id="IPR007743">
    <property type="entry name" value="Immunity-related_GTPase-like"/>
</dbReference>
<organism evidence="8 9">
    <name type="scientific">Prorocentrum cordatum</name>
    <dbReference type="NCBI Taxonomy" id="2364126"/>
    <lineage>
        <taxon>Eukaryota</taxon>
        <taxon>Sar</taxon>
        <taxon>Alveolata</taxon>
        <taxon>Dinophyceae</taxon>
        <taxon>Prorocentrales</taxon>
        <taxon>Prorocentraceae</taxon>
        <taxon>Prorocentrum</taxon>
    </lineage>
</organism>
<dbReference type="Proteomes" id="UP001189429">
    <property type="component" value="Unassembled WGS sequence"/>
</dbReference>
<feature type="compositionally biased region" description="Basic residues" evidence="6">
    <location>
        <begin position="31"/>
        <end position="42"/>
    </location>
</feature>
<dbReference type="PROSITE" id="PS51716">
    <property type="entry name" value="G_IRG"/>
    <property type="match status" value="1"/>
</dbReference>
<proteinExistence type="inferred from homology"/>
<feature type="domain" description="IRG-type G" evidence="7">
    <location>
        <begin position="134"/>
        <end position="445"/>
    </location>
</feature>
<keyword evidence="3" id="KW-0378">Hydrolase</keyword>
<accession>A0ABN9UW60</accession>
<evidence type="ECO:0000256" key="1">
    <source>
        <dbReference type="ARBA" id="ARBA00005429"/>
    </source>
</evidence>
<evidence type="ECO:0000313" key="8">
    <source>
        <dbReference type="EMBL" id="CAK0864316.1"/>
    </source>
</evidence>
<gene>
    <name evidence="8" type="ORF">PCOR1329_LOCUS52239</name>
</gene>
<sequence>QAWPPAARGRPPHSARPRRAAARAAAEVPQRRRRGVRRRARAGRLRLHFPEQPASAPGPSDTLRAAERRAILDVCRLRDRLEHASSVLETQAAKWELARAERVLEDVEAKIHREFADLEMYPVPDYMQPTYRKGGVQMAVTGGSGVGKSDRWWINAIRRTSVRDPGAAATGITETTRHPQMFTFWPGRAGVFNKVFEQVGQILRMTGSEDSHTERRRASASAELIRTLVKNKDAWSYIDPHQDSLQVGDRLLLSGLGGSRTEECSAEIVEPPGRSHDRIRVRLGCGEVTDVSADRVLGVLAECAIWDLPGVGTPNFPQQTYLRNMGIRHFDLVVLMTASRFTESELMLVGELERWGVPYFLVRNKADFDVQSEIDELEQHFEDYEDYDGELDQEEKKKIEASTIESIREFFRTEHDLCNIYCVSSRPRHRTRFDFLRLEHDMEEALRRQRTVLSSDLR</sequence>
<feature type="coiled-coil region" evidence="5">
    <location>
        <begin position="90"/>
        <end position="117"/>
    </location>
</feature>
<dbReference type="Pfam" id="PF05049">
    <property type="entry name" value="IIGP"/>
    <property type="match status" value="1"/>
</dbReference>
<comment type="similarity">
    <text evidence="1">Belongs to the TRAFAC class dynamin-like GTPase superfamily. IRG family.</text>
</comment>
<dbReference type="InterPro" id="IPR051515">
    <property type="entry name" value="IRG"/>
</dbReference>
<feature type="region of interest" description="Disordered" evidence="6">
    <location>
        <begin position="1"/>
        <end position="42"/>
    </location>
</feature>
<feature type="non-terminal residue" evidence="8">
    <location>
        <position position="1"/>
    </location>
</feature>
<keyword evidence="2" id="KW-0547">Nucleotide-binding</keyword>
<dbReference type="PANTHER" id="PTHR32341:SF10">
    <property type="entry name" value="INTERFERON-INDUCIBLE GTPASE 5"/>
    <property type="match status" value="1"/>
</dbReference>
<dbReference type="Gene3D" id="3.40.50.300">
    <property type="entry name" value="P-loop containing nucleotide triphosphate hydrolases"/>
    <property type="match status" value="2"/>
</dbReference>
<keyword evidence="4" id="KW-0342">GTP-binding</keyword>
<evidence type="ECO:0000256" key="5">
    <source>
        <dbReference type="SAM" id="Coils"/>
    </source>
</evidence>